<dbReference type="SUPFAM" id="SSF52833">
    <property type="entry name" value="Thioredoxin-like"/>
    <property type="match status" value="1"/>
</dbReference>
<comment type="similarity">
    <text evidence="1">Belongs to the GST superfamily.</text>
</comment>
<dbReference type="InterPro" id="IPR036249">
    <property type="entry name" value="Thioredoxin-like_sf"/>
</dbReference>
<dbReference type="InterPro" id="IPR010987">
    <property type="entry name" value="Glutathione-S-Trfase_C-like"/>
</dbReference>
<organism evidence="4">
    <name type="scientific">Dendroctonus armandi</name>
    <dbReference type="NCBI Taxonomy" id="77159"/>
    <lineage>
        <taxon>Eukaryota</taxon>
        <taxon>Metazoa</taxon>
        <taxon>Ecdysozoa</taxon>
        <taxon>Arthropoda</taxon>
        <taxon>Hexapoda</taxon>
        <taxon>Insecta</taxon>
        <taxon>Pterygota</taxon>
        <taxon>Neoptera</taxon>
        <taxon>Endopterygota</taxon>
        <taxon>Coleoptera</taxon>
        <taxon>Polyphaga</taxon>
        <taxon>Cucujiformia</taxon>
        <taxon>Curculionidae</taxon>
        <taxon>Scolytinae</taxon>
        <taxon>Dendroctonus</taxon>
    </lineage>
</organism>
<feature type="domain" description="GST C-terminal" evidence="3">
    <location>
        <begin position="88"/>
        <end position="216"/>
    </location>
</feature>
<dbReference type="GO" id="GO:0006749">
    <property type="term" value="P:glutathione metabolic process"/>
    <property type="evidence" value="ECO:0007669"/>
    <property type="project" value="TreeGrafter"/>
</dbReference>
<protein>
    <submittedName>
        <fullName evidence="4">Glutathione S-transferase GSTt3</fullName>
    </submittedName>
</protein>
<dbReference type="Pfam" id="PF02798">
    <property type="entry name" value="GST_N"/>
    <property type="match status" value="1"/>
</dbReference>
<dbReference type="InterPro" id="IPR004045">
    <property type="entry name" value="Glutathione_S-Trfase_N"/>
</dbReference>
<dbReference type="FunFam" id="1.20.1050.10:FF:000007">
    <property type="entry name" value="Glutathione S-transferase 1-1"/>
    <property type="match status" value="1"/>
</dbReference>
<sequence length="231" mass="26720">MPLKFYSTVASPPSLAVQQCLTYLEIPFELEDLLYTSGRHMSEEFAKINPQKELPVIDDNGFQLSESNAILQYLADKYLKDQTLYPKDAKERALVNHRLCFDLSTYYKHICDYAVNPLLFDYQKTPLSLKKTQIALSNFNTFLERTGPKYAATNNVTIADFQLVASTMCLEAIKFDLSDYPLIEKWYKTYKLENPELWKIVEPSVMILGHLMNNPPDLSKMDHPIHPIRKN</sequence>
<dbReference type="CDD" id="cd03177">
    <property type="entry name" value="GST_C_Delta_Epsilon"/>
    <property type="match status" value="1"/>
</dbReference>
<name>A0A5P9JPM7_9CUCU</name>
<keyword evidence="4" id="KW-0808">Transferase</keyword>
<dbReference type="SFLD" id="SFLDG00358">
    <property type="entry name" value="Main_(cytGST)"/>
    <property type="match status" value="1"/>
</dbReference>
<dbReference type="InterPro" id="IPR040079">
    <property type="entry name" value="Glutathione_S-Trfase"/>
</dbReference>
<feature type="domain" description="GST N-terminal" evidence="2">
    <location>
        <begin position="1"/>
        <end position="82"/>
    </location>
</feature>
<evidence type="ECO:0000313" key="4">
    <source>
        <dbReference type="EMBL" id="QFU14647.1"/>
    </source>
</evidence>
<dbReference type="InterPro" id="IPR036282">
    <property type="entry name" value="Glutathione-S-Trfase_C_sf"/>
</dbReference>
<dbReference type="PROSITE" id="PS50405">
    <property type="entry name" value="GST_CTER"/>
    <property type="match status" value="1"/>
</dbReference>
<dbReference type="AlphaFoldDB" id="A0A5P9JPM7"/>
<accession>A0A5P9JPM7</accession>
<dbReference type="Gene3D" id="3.40.30.10">
    <property type="entry name" value="Glutaredoxin"/>
    <property type="match status" value="1"/>
</dbReference>
<dbReference type="Gene3D" id="1.20.1050.10">
    <property type="match status" value="1"/>
</dbReference>
<dbReference type="GO" id="GO:0004364">
    <property type="term" value="F:glutathione transferase activity"/>
    <property type="evidence" value="ECO:0007669"/>
    <property type="project" value="TreeGrafter"/>
</dbReference>
<evidence type="ECO:0000256" key="1">
    <source>
        <dbReference type="RuleBase" id="RU003494"/>
    </source>
</evidence>
<dbReference type="FunFam" id="3.40.30.10:FF:000295">
    <property type="entry name" value="Glutathione S-transferase unclassified 1"/>
    <property type="match status" value="1"/>
</dbReference>
<dbReference type="Pfam" id="PF00043">
    <property type="entry name" value="GST_C"/>
    <property type="match status" value="1"/>
</dbReference>
<reference evidence="4" key="1">
    <citation type="submission" date="2019-04" db="EMBL/GenBank/DDBJ databases">
        <authorList>
            <person name="Gao H."/>
        </authorList>
    </citation>
    <scope>NUCLEOTIDE SEQUENCE</scope>
</reference>
<dbReference type="InterPro" id="IPR004046">
    <property type="entry name" value="GST_C"/>
</dbReference>
<dbReference type="PROSITE" id="PS50404">
    <property type="entry name" value="GST_NTER"/>
    <property type="match status" value="1"/>
</dbReference>
<evidence type="ECO:0000259" key="2">
    <source>
        <dbReference type="PROSITE" id="PS50404"/>
    </source>
</evidence>
<proteinExistence type="evidence at transcript level"/>
<evidence type="ECO:0000259" key="3">
    <source>
        <dbReference type="PROSITE" id="PS50405"/>
    </source>
</evidence>
<dbReference type="PANTHER" id="PTHR43969">
    <property type="entry name" value="GLUTATHIONE S TRANSFERASE D10, ISOFORM A-RELATED"/>
    <property type="match status" value="1"/>
</dbReference>
<dbReference type="PANTHER" id="PTHR43969:SF7">
    <property type="entry name" value="GST-CONTAINING FLYWCH ZINC-FINGER PROTEIN"/>
    <property type="match status" value="1"/>
</dbReference>
<dbReference type="SUPFAM" id="SSF47616">
    <property type="entry name" value="GST C-terminal domain-like"/>
    <property type="match status" value="1"/>
</dbReference>
<dbReference type="SFLD" id="SFLDS00019">
    <property type="entry name" value="Glutathione_Transferase_(cytos"/>
    <property type="match status" value="1"/>
</dbReference>
<dbReference type="EMBL" id="MK796867">
    <property type="protein sequence ID" value="QFU14647.1"/>
    <property type="molecule type" value="mRNA"/>
</dbReference>